<dbReference type="AlphaFoldDB" id="A0A8J5K4M3"/>
<proteinExistence type="predicted"/>
<evidence type="ECO:0000313" key="1">
    <source>
        <dbReference type="EMBL" id="KAG7169197.1"/>
    </source>
</evidence>
<accession>A0A8J5K4M3</accession>
<protein>
    <submittedName>
        <fullName evidence="1">Uncharacterized protein</fullName>
    </submittedName>
</protein>
<dbReference type="EMBL" id="JAHLQT010018031">
    <property type="protein sequence ID" value="KAG7169197.1"/>
    <property type="molecule type" value="Genomic_DNA"/>
</dbReference>
<evidence type="ECO:0000313" key="2">
    <source>
        <dbReference type="Proteomes" id="UP000747542"/>
    </source>
</evidence>
<gene>
    <name evidence="1" type="ORF">Hamer_G021590</name>
</gene>
<keyword evidence="2" id="KW-1185">Reference proteome</keyword>
<dbReference type="Proteomes" id="UP000747542">
    <property type="component" value="Unassembled WGS sequence"/>
</dbReference>
<sequence length="84" mass="9068">MPPAQLVSELEPRPAGECSNPHYVRGGRVLSARRHYNTVNAGPGLCFPQLWGDKHAGRGEKGAKPQGNASLLLLYLVLTTVFNS</sequence>
<reference evidence="1" key="1">
    <citation type="journal article" date="2021" name="Sci. Adv.">
        <title>The American lobster genome reveals insights on longevity, neural, and immune adaptations.</title>
        <authorList>
            <person name="Polinski J.M."/>
            <person name="Zimin A.V."/>
            <person name="Clark K.F."/>
            <person name="Kohn A.B."/>
            <person name="Sadowski N."/>
            <person name="Timp W."/>
            <person name="Ptitsyn A."/>
            <person name="Khanna P."/>
            <person name="Romanova D.Y."/>
            <person name="Williams P."/>
            <person name="Greenwood S.J."/>
            <person name="Moroz L.L."/>
            <person name="Walt D.R."/>
            <person name="Bodnar A.G."/>
        </authorList>
    </citation>
    <scope>NUCLEOTIDE SEQUENCE</scope>
    <source>
        <strain evidence="1">GMGI-L3</strain>
    </source>
</reference>
<comment type="caution">
    <text evidence="1">The sequence shown here is derived from an EMBL/GenBank/DDBJ whole genome shotgun (WGS) entry which is preliminary data.</text>
</comment>
<organism evidence="1 2">
    <name type="scientific">Homarus americanus</name>
    <name type="common">American lobster</name>
    <dbReference type="NCBI Taxonomy" id="6706"/>
    <lineage>
        <taxon>Eukaryota</taxon>
        <taxon>Metazoa</taxon>
        <taxon>Ecdysozoa</taxon>
        <taxon>Arthropoda</taxon>
        <taxon>Crustacea</taxon>
        <taxon>Multicrustacea</taxon>
        <taxon>Malacostraca</taxon>
        <taxon>Eumalacostraca</taxon>
        <taxon>Eucarida</taxon>
        <taxon>Decapoda</taxon>
        <taxon>Pleocyemata</taxon>
        <taxon>Astacidea</taxon>
        <taxon>Nephropoidea</taxon>
        <taxon>Nephropidae</taxon>
        <taxon>Homarus</taxon>
    </lineage>
</organism>
<name>A0A8J5K4M3_HOMAM</name>